<feature type="region of interest" description="Disordered" evidence="1">
    <location>
        <begin position="385"/>
        <end position="409"/>
    </location>
</feature>
<name>A0A0L9V8J0_PHAAN</name>
<dbReference type="InterPro" id="IPR027417">
    <property type="entry name" value="P-loop_NTPase"/>
</dbReference>
<dbReference type="AlphaFoldDB" id="A0A0L9V8J0"/>
<dbReference type="Pfam" id="PF08456">
    <property type="entry name" value="Vmethyltransf_C"/>
    <property type="match status" value="1"/>
</dbReference>
<evidence type="ECO:0000313" key="4">
    <source>
        <dbReference type="Proteomes" id="UP000053144"/>
    </source>
</evidence>
<protein>
    <recommendedName>
        <fullName evidence="2">Viral methyltransferase C-terminal domain-containing protein</fullName>
    </recommendedName>
</protein>
<evidence type="ECO:0000256" key="1">
    <source>
        <dbReference type="SAM" id="MobiDB-lite"/>
    </source>
</evidence>
<sequence length="706" mass="79224">MGVKMDESVKYLPLDMKNKVVFPMFDLDSRSGEIFFDEEILPRDFVHRALEYVCRLKDNQMTAETVMSYLASTNNAVIIGGSTRKVQEKVDPRKLPGITTTLLVYAEVQKRKQKVIIGKLRDRVKEEVVFGDLVKTMVARVFGKESLYQQAVKQFASWLKFMHGDTVVKIDDCAMFAEVNDTVKFWAERFGDEDFSLDFKALEEKAALYEEYERERRDMVNYVVSQRLNGAVIDAEEKKDETETKEVNKVKQWLEENSEKEVYQGKVLIDADRFSEYLKGDFFGQIDEKEKIKGRWFKELKKNFEKCVNKICGNDYVFLSYNDVQAIATDVKEEVDVVSDPKEVTEVESVITETETPTQEEFENLRILKGKEILVESCDIVFEIGESSSSGNDEDQEEKRPTWASMDEDSAVAEDFDEVEKDDMQKYLGPGKWGVNTIHESQGKTYDSVILVRLKATENEIYPSGRKSNPYIVVVPDVGEIQALQDLHDLAFPGNSTISTYFDGYEVATGGLTIYIDNLKINPHKQMKIWTETQCLEPVLRTAMPEKRQSGLVEMRAAGQGPSLFRFMRPLGVPPTFTKRSKGVQTATAGRGFYPDQTLPATPNTTRTAAATSPSSLGVGIGEETVVVEKVDGRGGLDRVYGLEEGRDRETLVTAGEGVGGVDVTVAGEAKRGGVGLAVQTDGGGVGADEVEIGWANKDEDDGCWW</sequence>
<dbReference type="Gramene" id="KOM51405">
    <property type="protein sequence ID" value="KOM51405"/>
    <property type="gene ID" value="LR48_Vigan09g006400"/>
</dbReference>
<dbReference type="Proteomes" id="UP000053144">
    <property type="component" value="Chromosome 9"/>
</dbReference>
<feature type="compositionally biased region" description="Low complexity" evidence="1">
    <location>
        <begin position="598"/>
        <end position="616"/>
    </location>
</feature>
<accession>A0A0L9V8J0</accession>
<feature type="domain" description="Viral methyltransferase C-terminal" evidence="2">
    <location>
        <begin position="116"/>
        <end position="252"/>
    </location>
</feature>
<evidence type="ECO:0000259" key="2">
    <source>
        <dbReference type="Pfam" id="PF08456"/>
    </source>
</evidence>
<feature type="region of interest" description="Disordered" evidence="1">
    <location>
        <begin position="577"/>
        <end position="616"/>
    </location>
</feature>
<reference evidence="4" key="1">
    <citation type="journal article" date="2015" name="Proc. Natl. Acad. Sci. U.S.A.">
        <title>Genome sequencing of adzuki bean (Vigna angularis) provides insight into high starch and low fat accumulation and domestication.</title>
        <authorList>
            <person name="Yang K."/>
            <person name="Tian Z."/>
            <person name="Chen C."/>
            <person name="Luo L."/>
            <person name="Zhao B."/>
            <person name="Wang Z."/>
            <person name="Yu L."/>
            <person name="Li Y."/>
            <person name="Sun Y."/>
            <person name="Li W."/>
            <person name="Chen Y."/>
            <person name="Li Y."/>
            <person name="Zhang Y."/>
            <person name="Ai D."/>
            <person name="Zhao J."/>
            <person name="Shang C."/>
            <person name="Ma Y."/>
            <person name="Wu B."/>
            <person name="Wang M."/>
            <person name="Gao L."/>
            <person name="Sun D."/>
            <person name="Zhang P."/>
            <person name="Guo F."/>
            <person name="Wang W."/>
            <person name="Li Y."/>
            <person name="Wang J."/>
            <person name="Varshney R.K."/>
            <person name="Wang J."/>
            <person name="Ling H.Q."/>
            <person name="Wan P."/>
        </authorList>
    </citation>
    <scope>NUCLEOTIDE SEQUENCE</scope>
    <source>
        <strain evidence="4">cv. Jingnong 6</strain>
    </source>
</reference>
<dbReference type="Gene3D" id="3.40.50.300">
    <property type="entry name" value="P-loop containing nucleotide triphosphate hydrolases"/>
    <property type="match status" value="1"/>
</dbReference>
<gene>
    <name evidence="3" type="ORF">LR48_Vigan09g006400</name>
</gene>
<proteinExistence type="predicted"/>
<dbReference type="InterPro" id="IPR013664">
    <property type="entry name" value="Virgavirus_MeTrfase_C"/>
</dbReference>
<evidence type="ECO:0000313" key="3">
    <source>
        <dbReference type="EMBL" id="KOM51405.1"/>
    </source>
</evidence>
<dbReference type="EMBL" id="CM003379">
    <property type="protein sequence ID" value="KOM51405.1"/>
    <property type="molecule type" value="Genomic_DNA"/>
</dbReference>
<organism evidence="3 4">
    <name type="scientific">Phaseolus angularis</name>
    <name type="common">Azuki bean</name>
    <name type="synonym">Vigna angularis</name>
    <dbReference type="NCBI Taxonomy" id="3914"/>
    <lineage>
        <taxon>Eukaryota</taxon>
        <taxon>Viridiplantae</taxon>
        <taxon>Streptophyta</taxon>
        <taxon>Embryophyta</taxon>
        <taxon>Tracheophyta</taxon>
        <taxon>Spermatophyta</taxon>
        <taxon>Magnoliopsida</taxon>
        <taxon>eudicotyledons</taxon>
        <taxon>Gunneridae</taxon>
        <taxon>Pentapetalae</taxon>
        <taxon>rosids</taxon>
        <taxon>fabids</taxon>
        <taxon>Fabales</taxon>
        <taxon>Fabaceae</taxon>
        <taxon>Papilionoideae</taxon>
        <taxon>50 kb inversion clade</taxon>
        <taxon>NPAAA clade</taxon>
        <taxon>indigoferoid/millettioid clade</taxon>
        <taxon>Phaseoleae</taxon>
        <taxon>Vigna</taxon>
    </lineage>
</organism>